<dbReference type="InterPro" id="IPR013783">
    <property type="entry name" value="Ig-like_fold"/>
</dbReference>
<protein>
    <submittedName>
        <fullName evidence="3">Glycogen operon protein</fullName>
    </submittedName>
</protein>
<dbReference type="Proteomes" id="UP000198806">
    <property type="component" value="Unassembled WGS sequence"/>
</dbReference>
<dbReference type="Gene3D" id="2.60.40.1180">
    <property type="entry name" value="Golgi alpha-mannosidase II"/>
    <property type="match status" value="1"/>
</dbReference>
<dbReference type="InterPro" id="IPR017853">
    <property type="entry name" value="GH"/>
</dbReference>
<keyword evidence="4" id="KW-1185">Reference proteome</keyword>
<dbReference type="SUPFAM" id="SSF51445">
    <property type="entry name" value="(Trans)glycosidases"/>
    <property type="match status" value="1"/>
</dbReference>
<name>A0A1I5GFD5_9FIRM</name>
<accession>A0A1I5GFD5</accession>
<dbReference type="Pfam" id="PF00128">
    <property type="entry name" value="Alpha-amylase"/>
    <property type="match status" value="1"/>
</dbReference>
<gene>
    <name evidence="3" type="ORF">SAMN04489757_11936</name>
</gene>
<dbReference type="InterPro" id="IPR014756">
    <property type="entry name" value="Ig_E-set"/>
</dbReference>
<dbReference type="InterPro" id="IPR013780">
    <property type="entry name" value="Glyco_hydro_b"/>
</dbReference>
<dbReference type="Gene3D" id="3.20.20.80">
    <property type="entry name" value="Glycosidases"/>
    <property type="match status" value="2"/>
</dbReference>
<dbReference type="SMART" id="SM00642">
    <property type="entry name" value="Aamy"/>
    <property type="match status" value="1"/>
</dbReference>
<comment type="similarity">
    <text evidence="1">Belongs to the glycosyl hydrolase 13 family.</text>
</comment>
<feature type="domain" description="Glycosyl hydrolase family 13 catalytic" evidence="2">
    <location>
        <begin position="153"/>
        <end position="497"/>
    </location>
</feature>
<dbReference type="EMBL" id="FOWD01000019">
    <property type="protein sequence ID" value="SFO34672.1"/>
    <property type="molecule type" value="Genomic_DNA"/>
</dbReference>
<dbReference type="STRING" id="1527.SAMN04489757_11936"/>
<proteinExistence type="inferred from homology"/>
<dbReference type="GO" id="GO:0005975">
    <property type="term" value="P:carbohydrate metabolic process"/>
    <property type="evidence" value="ECO:0007669"/>
    <property type="project" value="InterPro"/>
</dbReference>
<sequence length="639" mass="73677">MNLKSTLSKGLPVPLGVTRLINGINFAVSIPNEEECILKLFHKETGEMAVSFLLTSEYKTGNVFSCILSESMVKKNQKLIYLFEKPYEYTYGYEVNGRELADPYAKLIYGREIYGEGTLSGKHKLRGGLLPKEYLWKEDKPLYIPYSQLIIYKLHLRGFTKHPSSKVQNPGTFQGVTEKIPYFKQLGINSIQFMPIYEFNENIRFKGIGEQGTKVNYWGYSEDNFYFAPKASYAANPVQADTECKTMIKKLHEEKIEVIMEMYFPYGTNHILILDCLKYWVMEYHIDGFCLMGERVPGTTIAMEPILGRTKLFAAGWDKEQVYSRGFVPSFKNLAEYNDGYSVDIKGFLRGDESKISSFASRFKYNPDKWGAINYITNHDGFTLMDLYSYDVKHNEANGEHNRDGLEYNYSWNCGREGKTKDKKVLSLRRKQIRNAFTVLLLSQGTPLILAGDEFGNSQWGNNNPYCQDNEISWLNWDDIDTNKDIFEFVKFLISIRQCHPILHMDYPLKSMDYISSGYPDLSYHGIKAWYPDYSFYSRMLGIMLAGQYAKVSPAENDVNLYIACNMHWEEHVFDLPGLPKNMKWYVLFDTAEEKGTVSSLSADKKTVDKEPEEKELVLSNSQKECKVKERSIVVLIGK</sequence>
<dbReference type="AlphaFoldDB" id="A0A1I5GFD5"/>
<evidence type="ECO:0000313" key="3">
    <source>
        <dbReference type="EMBL" id="SFO34672.1"/>
    </source>
</evidence>
<evidence type="ECO:0000259" key="2">
    <source>
        <dbReference type="SMART" id="SM00642"/>
    </source>
</evidence>
<evidence type="ECO:0000313" key="4">
    <source>
        <dbReference type="Proteomes" id="UP000198806"/>
    </source>
</evidence>
<dbReference type="Gene3D" id="2.60.40.10">
    <property type="entry name" value="Immunoglobulins"/>
    <property type="match status" value="1"/>
</dbReference>
<reference evidence="3 4" key="1">
    <citation type="submission" date="2016-10" db="EMBL/GenBank/DDBJ databases">
        <authorList>
            <person name="de Groot N.N."/>
        </authorList>
    </citation>
    <scope>NUCLEOTIDE SEQUENCE [LARGE SCALE GENOMIC DNA]</scope>
    <source>
        <strain evidence="3 4">DSM 1283</strain>
    </source>
</reference>
<dbReference type="PANTHER" id="PTHR43002">
    <property type="entry name" value="GLYCOGEN DEBRANCHING ENZYME"/>
    <property type="match status" value="1"/>
</dbReference>
<dbReference type="InterPro" id="IPR006047">
    <property type="entry name" value="GH13_cat_dom"/>
</dbReference>
<dbReference type="SUPFAM" id="SSF81296">
    <property type="entry name" value="E set domains"/>
    <property type="match status" value="1"/>
</dbReference>
<dbReference type="OrthoDB" id="9761875at2"/>
<evidence type="ECO:0000256" key="1">
    <source>
        <dbReference type="ARBA" id="ARBA00008061"/>
    </source>
</evidence>
<dbReference type="RefSeq" id="WP_091687069.1">
    <property type="nucleotide sequence ID" value="NZ_BAABFM010000069.1"/>
</dbReference>
<dbReference type="SUPFAM" id="SSF51011">
    <property type="entry name" value="Glycosyl hydrolase domain"/>
    <property type="match status" value="1"/>
</dbReference>
<organism evidence="3 4">
    <name type="scientific">Anaerocolumna aminovalerica</name>
    <dbReference type="NCBI Taxonomy" id="1527"/>
    <lineage>
        <taxon>Bacteria</taxon>
        <taxon>Bacillati</taxon>
        <taxon>Bacillota</taxon>
        <taxon>Clostridia</taxon>
        <taxon>Lachnospirales</taxon>
        <taxon>Lachnospiraceae</taxon>
        <taxon>Anaerocolumna</taxon>
    </lineage>
</organism>